<dbReference type="PaxDb" id="4113-PGSC0003DMT400097552"/>
<reference evidence="3" key="1">
    <citation type="journal article" date="2011" name="Nature">
        <title>Genome sequence and analysis of the tuber crop potato.</title>
        <authorList>
            <consortium name="The Potato Genome Sequencing Consortium"/>
        </authorList>
    </citation>
    <scope>NUCLEOTIDE SEQUENCE [LARGE SCALE GENOMIC DNA]</scope>
    <source>
        <strain evidence="3">cv. DM1-3 516 R44</strain>
    </source>
</reference>
<dbReference type="Proteomes" id="UP000011115">
    <property type="component" value="Unassembled WGS sequence"/>
</dbReference>
<dbReference type="EnsemblPlants" id="PGSC0003DMT400097552">
    <property type="protein sequence ID" value="PGSC0003DMT400097552"/>
    <property type="gene ID" value="PGSC0003DMG400047123"/>
</dbReference>
<accession>M1E0W0</accession>
<dbReference type="AlphaFoldDB" id="M1E0W0"/>
<evidence type="ECO:0000313" key="2">
    <source>
        <dbReference type="EnsemblPlants" id="PGSC0003DMT400097552"/>
    </source>
</evidence>
<organism evidence="2 3">
    <name type="scientific">Solanum tuberosum</name>
    <name type="common">Potato</name>
    <dbReference type="NCBI Taxonomy" id="4113"/>
    <lineage>
        <taxon>Eukaryota</taxon>
        <taxon>Viridiplantae</taxon>
        <taxon>Streptophyta</taxon>
        <taxon>Embryophyta</taxon>
        <taxon>Tracheophyta</taxon>
        <taxon>Spermatophyta</taxon>
        <taxon>Magnoliopsida</taxon>
        <taxon>eudicotyledons</taxon>
        <taxon>Gunneridae</taxon>
        <taxon>Pentapetalae</taxon>
        <taxon>asterids</taxon>
        <taxon>lamiids</taxon>
        <taxon>Solanales</taxon>
        <taxon>Solanaceae</taxon>
        <taxon>Solanoideae</taxon>
        <taxon>Solaneae</taxon>
        <taxon>Solanum</taxon>
    </lineage>
</organism>
<proteinExistence type="predicted"/>
<sequence length="116" mass="12862">MVNTNIVMPPRKRARDITINERGSNPPKKRRQEPPPGNKGKAKRPIFDRDTTPRGSYIPSCSRGFYAARQNFLEDTLVAARDRYGTTVPPEVTPCTDAQVQTVALGTEAQTYGETA</sequence>
<evidence type="ECO:0000256" key="1">
    <source>
        <dbReference type="SAM" id="MobiDB-lite"/>
    </source>
</evidence>
<protein>
    <recommendedName>
        <fullName evidence="4">Integrase core domain containing protein</fullName>
    </recommendedName>
</protein>
<keyword evidence="3" id="KW-1185">Reference proteome</keyword>
<dbReference type="InParanoid" id="M1E0W0"/>
<dbReference type="HOGENOM" id="CLU_029307_7_2_1"/>
<feature type="region of interest" description="Disordered" evidence="1">
    <location>
        <begin position="1"/>
        <end position="55"/>
    </location>
</feature>
<evidence type="ECO:0008006" key="4">
    <source>
        <dbReference type="Google" id="ProtNLM"/>
    </source>
</evidence>
<reference evidence="2" key="2">
    <citation type="submission" date="2015-06" db="UniProtKB">
        <authorList>
            <consortium name="EnsemblPlants"/>
        </authorList>
    </citation>
    <scope>IDENTIFICATION</scope>
    <source>
        <strain evidence="2">DM1-3 516 R44</strain>
    </source>
</reference>
<name>M1E0W0_SOLTU</name>
<dbReference type="Gramene" id="PGSC0003DMT400097552">
    <property type="protein sequence ID" value="PGSC0003DMT400097552"/>
    <property type="gene ID" value="PGSC0003DMG400047123"/>
</dbReference>
<evidence type="ECO:0000313" key="3">
    <source>
        <dbReference type="Proteomes" id="UP000011115"/>
    </source>
</evidence>